<reference evidence="1 2" key="1">
    <citation type="submission" date="2016-10" db="EMBL/GenBank/DDBJ databases">
        <authorList>
            <person name="de Groot N.N."/>
        </authorList>
    </citation>
    <scope>NUCLEOTIDE SEQUENCE [LARGE SCALE GENOMIC DNA]</scope>
    <source>
        <strain evidence="1 2">LMG 26867</strain>
    </source>
</reference>
<proteinExistence type="predicted"/>
<name>A0A1H1Z9I0_9PSED</name>
<evidence type="ECO:0000313" key="1">
    <source>
        <dbReference type="EMBL" id="SDT30313.1"/>
    </source>
</evidence>
<dbReference type="EMBL" id="LT629762">
    <property type="protein sequence ID" value="SDT30313.1"/>
    <property type="molecule type" value="Genomic_DNA"/>
</dbReference>
<protein>
    <submittedName>
        <fullName evidence="1">Uncharacterized protein</fullName>
    </submittedName>
</protein>
<dbReference type="AlphaFoldDB" id="A0A1H1Z9I0"/>
<organism evidence="1 2">
    <name type="scientific">Pseudomonas prosekii</name>
    <dbReference type="NCBI Taxonomy" id="1148509"/>
    <lineage>
        <taxon>Bacteria</taxon>
        <taxon>Pseudomonadati</taxon>
        <taxon>Pseudomonadota</taxon>
        <taxon>Gammaproteobacteria</taxon>
        <taxon>Pseudomonadales</taxon>
        <taxon>Pseudomonadaceae</taxon>
        <taxon>Pseudomonas</taxon>
    </lineage>
</organism>
<dbReference type="Proteomes" id="UP000198481">
    <property type="component" value="Chromosome I"/>
</dbReference>
<accession>A0A1H1Z9I0</accession>
<evidence type="ECO:0000313" key="2">
    <source>
        <dbReference type="Proteomes" id="UP000198481"/>
    </source>
</evidence>
<gene>
    <name evidence="1" type="ORF">SAMN05216222_3811</name>
</gene>
<sequence>MKKRNLFEELMQGVDEMAAQREGKITLCNNRKPRLREKYGAFSFKHGK</sequence>